<comment type="subcellular location">
    <subcellularLocation>
        <location evidence="2">Cell membrane</location>
    </subcellularLocation>
    <subcellularLocation>
        <location evidence="1">Membrane</location>
        <topology evidence="1">Single-pass membrane protein</topology>
    </subcellularLocation>
</comment>
<keyword evidence="4 8" id="KW-0812">Transmembrane</keyword>
<accession>A0ABV6BDM1</accession>
<feature type="domain" description="Ancillary SecYEG translocon subunit/Cell division coordinator CpoB TPR" evidence="9">
    <location>
        <begin position="15"/>
        <end position="208"/>
    </location>
</feature>
<proteinExistence type="predicted"/>
<evidence type="ECO:0000256" key="7">
    <source>
        <dbReference type="ARBA" id="ARBA00023186"/>
    </source>
</evidence>
<dbReference type="InterPro" id="IPR026039">
    <property type="entry name" value="YfgM"/>
</dbReference>
<evidence type="ECO:0000313" key="10">
    <source>
        <dbReference type="EMBL" id="MFC0048974.1"/>
    </source>
</evidence>
<dbReference type="PANTHER" id="PTHR38035:SF1">
    <property type="entry name" value="ANCILLARY SECYEG TRANSLOCON SUBUNIT"/>
    <property type="match status" value="1"/>
</dbReference>
<name>A0ABV6BDM1_9GAMM</name>
<comment type="caution">
    <text evidence="10">The sequence shown here is derived from an EMBL/GenBank/DDBJ whole genome shotgun (WGS) entry which is preliminary data.</text>
</comment>
<evidence type="ECO:0000259" key="9">
    <source>
        <dbReference type="Pfam" id="PF09976"/>
    </source>
</evidence>
<evidence type="ECO:0000256" key="3">
    <source>
        <dbReference type="ARBA" id="ARBA00022475"/>
    </source>
</evidence>
<dbReference type="EMBL" id="JBHLXP010000003">
    <property type="protein sequence ID" value="MFC0048974.1"/>
    <property type="molecule type" value="Genomic_DNA"/>
</dbReference>
<dbReference type="RefSeq" id="WP_377243995.1">
    <property type="nucleotide sequence ID" value="NZ_JBHLXP010000003.1"/>
</dbReference>
<dbReference type="Pfam" id="PF09976">
    <property type="entry name" value="TPR_21"/>
    <property type="match status" value="1"/>
</dbReference>
<organism evidence="10 11">
    <name type="scientific">Rheinheimera tilapiae</name>
    <dbReference type="NCBI Taxonomy" id="875043"/>
    <lineage>
        <taxon>Bacteria</taxon>
        <taxon>Pseudomonadati</taxon>
        <taxon>Pseudomonadota</taxon>
        <taxon>Gammaproteobacteria</taxon>
        <taxon>Chromatiales</taxon>
        <taxon>Chromatiaceae</taxon>
        <taxon>Rheinheimera</taxon>
    </lineage>
</organism>
<keyword evidence="7" id="KW-0143">Chaperone</keyword>
<dbReference type="Proteomes" id="UP001589813">
    <property type="component" value="Unassembled WGS sequence"/>
</dbReference>
<reference evidence="10 11" key="1">
    <citation type="submission" date="2024-09" db="EMBL/GenBank/DDBJ databases">
        <authorList>
            <person name="Sun Q."/>
            <person name="Mori K."/>
        </authorList>
    </citation>
    <scope>NUCLEOTIDE SEQUENCE [LARGE SCALE GENOMIC DNA]</scope>
    <source>
        <strain evidence="10 11">KCTC 23315</strain>
    </source>
</reference>
<dbReference type="InterPro" id="IPR018704">
    <property type="entry name" value="SecYEG/CpoB_TPR"/>
</dbReference>
<evidence type="ECO:0000256" key="2">
    <source>
        <dbReference type="ARBA" id="ARBA00004236"/>
    </source>
</evidence>
<evidence type="ECO:0000256" key="8">
    <source>
        <dbReference type="SAM" id="Phobius"/>
    </source>
</evidence>
<evidence type="ECO:0000256" key="5">
    <source>
        <dbReference type="ARBA" id="ARBA00022989"/>
    </source>
</evidence>
<evidence type="ECO:0000256" key="1">
    <source>
        <dbReference type="ARBA" id="ARBA00004167"/>
    </source>
</evidence>
<keyword evidence="11" id="KW-1185">Reference proteome</keyword>
<dbReference type="PANTHER" id="PTHR38035">
    <property type="entry name" value="UPF0070 PROTEIN YFGM"/>
    <property type="match status" value="1"/>
</dbReference>
<keyword evidence="3" id="KW-1003">Cell membrane</keyword>
<evidence type="ECO:0000313" key="11">
    <source>
        <dbReference type="Proteomes" id="UP001589813"/>
    </source>
</evidence>
<sequence>MEIYNTEEQQIEAIKRFFREHGLSMVAGIVIGLGGLYGFRFYQAKQLEAQQAQSAAYAVLVDKAAAEGADKKAWLVDAQKFIADHKDSNYSHLTALMAAKEAVVLKDYAAAELQLSAVAAASKVPEVVAVAQLRLARVQAEQAKYKEALATLAATMPAAFAAQQNELKGDVLLKSGDETAALSAYKAAQAVTEVGKNPLLDVKLNELAHVAG</sequence>
<feature type="transmembrane region" description="Helical" evidence="8">
    <location>
        <begin position="21"/>
        <end position="42"/>
    </location>
</feature>
<gene>
    <name evidence="10" type="ORF">ACFFJP_11825</name>
</gene>
<evidence type="ECO:0000256" key="4">
    <source>
        <dbReference type="ARBA" id="ARBA00022692"/>
    </source>
</evidence>
<keyword evidence="5 8" id="KW-1133">Transmembrane helix</keyword>
<evidence type="ECO:0000256" key="6">
    <source>
        <dbReference type="ARBA" id="ARBA00023136"/>
    </source>
</evidence>
<protein>
    <submittedName>
        <fullName evidence="10">YfgM family protein</fullName>
    </submittedName>
</protein>
<keyword evidence="6 8" id="KW-0472">Membrane</keyword>
<dbReference type="PIRSF" id="PIRSF006170">
    <property type="entry name" value="YfgM"/>
    <property type="match status" value="1"/>
</dbReference>